<proteinExistence type="predicted"/>
<evidence type="ECO:0000313" key="1">
    <source>
        <dbReference type="EMBL" id="SFC81067.1"/>
    </source>
</evidence>
<dbReference type="STRING" id="927664.SAMN05421780_11054"/>
<reference evidence="1 2" key="1">
    <citation type="submission" date="2016-10" db="EMBL/GenBank/DDBJ databases">
        <authorList>
            <person name="de Groot N.N."/>
        </authorList>
    </citation>
    <scope>NUCLEOTIDE SEQUENCE [LARGE SCALE GENOMIC DNA]</scope>
    <source>
        <strain evidence="1 2">DSM 6793</strain>
    </source>
</reference>
<dbReference type="AlphaFoldDB" id="A0A1I1M6E6"/>
<evidence type="ECO:0000313" key="2">
    <source>
        <dbReference type="Proteomes" id="UP000199514"/>
    </source>
</evidence>
<dbReference type="EMBL" id="FOLE01000010">
    <property type="protein sequence ID" value="SFC81067.1"/>
    <property type="molecule type" value="Genomic_DNA"/>
</dbReference>
<name>A0A1I1M6E6_9BACT</name>
<sequence length="186" mass="21195">MLRLSEMSEDQKAKFYRFYDKKNGFLEPFENFNEFGLKFPLYYLQELGPMVLFFPLEIAAQYVDVATKSLIDDGMNFGILIDGGIRLGTLIDDIDLTDLEILQKLNATSCGNLAYIAMFSHHQVLRLEAEKQISALRNTVLSNMKKPEVIEAKDEIIAYVTDLNNGSLHPIVKQLMDYLESLSLSL</sequence>
<gene>
    <name evidence="1" type="ORF">SAMN05421780_11054</name>
</gene>
<protein>
    <submittedName>
        <fullName evidence="1">Uncharacterized protein</fullName>
    </submittedName>
</protein>
<dbReference type="Proteomes" id="UP000199514">
    <property type="component" value="Unassembled WGS sequence"/>
</dbReference>
<keyword evidence="2" id="KW-1185">Reference proteome</keyword>
<accession>A0A1I1M6E6</accession>
<dbReference type="RefSeq" id="WP_143083996.1">
    <property type="nucleotide sequence ID" value="NZ_FOLE01000010.1"/>
</dbReference>
<organism evidence="1 2">
    <name type="scientific">Flexibacter flexilis DSM 6793</name>
    <dbReference type="NCBI Taxonomy" id="927664"/>
    <lineage>
        <taxon>Bacteria</taxon>
        <taxon>Pseudomonadati</taxon>
        <taxon>Bacteroidota</taxon>
        <taxon>Cytophagia</taxon>
        <taxon>Cytophagales</taxon>
        <taxon>Flexibacteraceae</taxon>
        <taxon>Flexibacter</taxon>
    </lineage>
</organism>